<feature type="chain" id="PRO_5013137335" description="Group-specific protein" evidence="1">
    <location>
        <begin position="29"/>
        <end position="110"/>
    </location>
</feature>
<dbReference type="RefSeq" id="WP_078205549.1">
    <property type="nucleotide sequence ID" value="NZ_MUAJ01000049.1"/>
</dbReference>
<evidence type="ECO:0008006" key="4">
    <source>
        <dbReference type="Google" id="ProtNLM"/>
    </source>
</evidence>
<proteinExistence type="predicted"/>
<dbReference type="AlphaFoldDB" id="A0A1S9THZ9"/>
<reference evidence="2 3" key="1">
    <citation type="submission" date="2017-01" db="EMBL/GenBank/DDBJ databases">
        <title>Bacillus cereus isolates.</title>
        <authorList>
            <person name="Beno S.M."/>
        </authorList>
    </citation>
    <scope>NUCLEOTIDE SEQUENCE [LARGE SCALE GENOMIC DNA]</scope>
    <source>
        <strain evidence="2 3">FSL H8-0485</strain>
    </source>
</reference>
<name>A0A1S9THZ9_BACCE</name>
<dbReference type="Proteomes" id="UP000190906">
    <property type="component" value="Unassembled WGS sequence"/>
</dbReference>
<dbReference type="EMBL" id="MUAJ01000049">
    <property type="protein sequence ID" value="OOR09359.1"/>
    <property type="molecule type" value="Genomic_DNA"/>
</dbReference>
<accession>A0A1S9THZ9</accession>
<sequence length="110" mass="12173">MKQTKIITGIVLMTTIGLGAFSTTNVSAAEVEKTNMENVRVQVDGHVMQSTMKMDHSYLLSGEVVTVLHGNSQHIQLKRKEIRFTQPGTYVIQAKGCLGTVDTYLFKVTK</sequence>
<evidence type="ECO:0000313" key="3">
    <source>
        <dbReference type="Proteomes" id="UP000190906"/>
    </source>
</evidence>
<comment type="caution">
    <text evidence="2">The sequence shown here is derived from an EMBL/GenBank/DDBJ whole genome shotgun (WGS) entry which is preliminary data.</text>
</comment>
<gene>
    <name evidence="2" type="ORF">BW897_28130</name>
</gene>
<evidence type="ECO:0000256" key="1">
    <source>
        <dbReference type="SAM" id="SignalP"/>
    </source>
</evidence>
<organism evidence="2 3">
    <name type="scientific">Bacillus cereus</name>
    <dbReference type="NCBI Taxonomy" id="1396"/>
    <lineage>
        <taxon>Bacteria</taxon>
        <taxon>Bacillati</taxon>
        <taxon>Bacillota</taxon>
        <taxon>Bacilli</taxon>
        <taxon>Bacillales</taxon>
        <taxon>Bacillaceae</taxon>
        <taxon>Bacillus</taxon>
        <taxon>Bacillus cereus group</taxon>
    </lineage>
</organism>
<evidence type="ECO:0000313" key="2">
    <source>
        <dbReference type="EMBL" id="OOR09359.1"/>
    </source>
</evidence>
<feature type="signal peptide" evidence="1">
    <location>
        <begin position="1"/>
        <end position="28"/>
    </location>
</feature>
<protein>
    <recommendedName>
        <fullName evidence="4">Group-specific protein</fullName>
    </recommendedName>
</protein>
<keyword evidence="1" id="KW-0732">Signal</keyword>